<proteinExistence type="predicted"/>
<gene>
    <name evidence="2" type="ORF">AAFF_G00292430</name>
</gene>
<protein>
    <submittedName>
        <fullName evidence="2">Uncharacterized protein</fullName>
    </submittedName>
</protein>
<reference evidence="2" key="1">
    <citation type="journal article" date="2023" name="Science">
        <title>Genome structures resolve the early diversification of teleost fishes.</title>
        <authorList>
            <person name="Parey E."/>
            <person name="Louis A."/>
            <person name="Montfort J."/>
            <person name="Bouchez O."/>
            <person name="Roques C."/>
            <person name="Iampietro C."/>
            <person name="Lluch J."/>
            <person name="Castinel A."/>
            <person name="Donnadieu C."/>
            <person name="Desvignes T."/>
            <person name="Floi Bucao C."/>
            <person name="Jouanno E."/>
            <person name="Wen M."/>
            <person name="Mejri S."/>
            <person name="Dirks R."/>
            <person name="Jansen H."/>
            <person name="Henkel C."/>
            <person name="Chen W.J."/>
            <person name="Zahm M."/>
            <person name="Cabau C."/>
            <person name="Klopp C."/>
            <person name="Thompson A.W."/>
            <person name="Robinson-Rechavi M."/>
            <person name="Braasch I."/>
            <person name="Lecointre G."/>
            <person name="Bobe J."/>
            <person name="Postlethwait J.H."/>
            <person name="Berthelot C."/>
            <person name="Roest Crollius H."/>
            <person name="Guiguen Y."/>
        </authorList>
    </citation>
    <scope>NUCLEOTIDE SEQUENCE</scope>
    <source>
        <strain evidence="2">NC1722</strain>
    </source>
</reference>
<dbReference type="Proteomes" id="UP001221898">
    <property type="component" value="Unassembled WGS sequence"/>
</dbReference>
<feature type="compositionally biased region" description="Polar residues" evidence="1">
    <location>
        <begin position="53"/>
        <end position="99"/>
    </location>
</feature>
<dbReference type="EMBL" id="JAINUG010000041">
    <property type="protein sequence ID" value="KAJ8406967.1"/>
    <property type="molecule type" value="Genomic_DNA"/>
</dbReference>
<accession>A0AAD7SQH0</accession>
<organism evidence="2 3">
    <name type="scientific">Aldrovandia affinis</name>
    <dbReference type="NCBI Taxonomy" id="143900"/>
    <lineage>
        <taxon>Eukaryota</taxon>
        <taxon>Metazoa</taxon>
        <taxon>Chordata</taxon>
        <taxon>Craniata</taxon>
        <taxon>Vertebrata</taxon>
        <taxon>Euteleostomi</taxon>
        <taxon>Actinopterygii</taxon>
        <taxon>Neopterygii</taxon>
        <taxon>Teleostei</taxon>
        <taxon>Notacanthiformes</taxon>
        <taxon>Halosauridae</taxon>
        <taxon>Aldrovandia</taxon>
    </lineage>
</organism>
<evidence type="ECO:0000256" key="1">
    <source>
        <dbReference type="SAM" id="MobiDB-lite"/>
    </source>
</evidence>
<keyword evidence="3" id="KW-1185">Reference proteome</keyword>
<dbReference type="AlphaFoldDB" id="A0AAD7SQH0"/>
<evidence type="ECO:0000313" key="3">
    <source>
        <dbReference type="Proteomes" id="UP001221898"/>
    </source>
</evidence>
<name>A0AAD7SQH0_9TELE</name>
<evidence type="ECO:0000313" key="2">
    <source>
        <dbReference type="EMBL" id="KAJ8406967.1"/>
    </source>
</evidence>
<sequence>MSTDIGAIMQLLQRQMVLVPPAYSTVSSPPQPSPYPRPGESLVQPVTPHNPETLASLSQILDSQGFEETSANPPEFLRSTTELQATETRPSSIGSTGNCSEAGARLWATPPDPESSRRLSLPDQHAPMDSRTPQRHGSDPGS</sequence>
<feature type="region of interest" description="Disordered" evidence="1">
    <location>
        <begin position="22"/>
        <end position="142"/>
    </location>
</feature>
<comment type="caution">
    <text evidence="2">The sequence shown here is derived from an EMBL/GenBank/DDBJ whole genome shotgun (WGS) entry which is preliminary data.</text>
</comment>